<name>A0A076MX55_AMYME</name>
<feature type="domain" description="Calcineurin-like phosphoesterase" evidence="3">
    <location>
        <begin position="23"/>
        <end position="173"/>
    </location>
</feature>
<gene>
    <name evidence="4" type="ORF">AMETH_5412</name>
</gene>
<dbReference type="EMBL" id="CP009110">
    <property type="protein sequence ID" value="AIJ25504.1"/>
    <property type="molecule type" value="Genomic_DNA"/>
</dbReference>
<dbReference type="AlphaFoldDB" id="A0A076MX55"/>
<comment type="cofactor">
    <cofactor evidence="2">
        <name>a divalent metal cation</name>
        <dbReference type="ChEBI" id="CHEBI:60240"/>
    </cofactor>
</comment>
<dbReference type="eggNOG" id="COG0622">
    <property type="taxonomic scope" value="Bacteria"/>
</dbReference>
<dbReference type="Pfam" id="PF12850">
    <property type="entry name" value="Metallophos_2"/>
    <property type="match status" value="1"/>
</dbReference>
<sequence length="188" mass="20891">MKVTGGGIGALLRVAQRDTPVTMQLLVMSDTHVPKRAHDLPEQLWREAGRADVVVHAGDWVEVALLDELEERSRRLIGVYGNNDGPELRARLPEVARVDLDGLRLAVVHETGPAKGREARCARDYPDADVLVFGHSHIPWDTVAPNGLRLLNPGSPTDRRRQPDHTYLTARVRAGRLEQVKLHALPPR</sequence>
<dbReference type="PANTHER" id="PTHR11124">
    <property type="entry name" value="VACUOLAR SORTING PROTEIN VPS29"/>
    <property type="match status" value="1"/>
</dbReference>
<evidence type="ECO:0000256" key="1">
    <source>
        <dbReference type="ARBA" id="ARBA00008950"/>
    </source>
</evidence>
<evidence type="ECO:0000313" key="5">
    <source>
        <dbReference type="Proteomes" id="UP000062973"/>
    </source>
</evidence>
<dbReference type="NCBIfam" id="TIGR00040">
    <property type="entry name" value="yfcE"/>
    <property type="match status" value="1"/>
</dbReference>
<keyword evidence="2" id="KW-0479">Metal-binding</keyword>
<evidence type="ECO:0000256" key="2">
    <source>
        <dbReference type="RuleBase" id="RU362039"/>
    </source>
</evidence>
<dbReference type="KEGG" id="amq:AMETH_5412"/>
<dbReference type="InterPro" id="IPR024654">
    <property type="entry name" value="Calcineurin-like_PHP_lpxH"/>
</dbReference>
<dbReference type="InterPro" id="IPR000979">
    <property type="entry name" value="Phosphodiesterase_MJ0936/Vps29"/>
</dbReference>
<organism evidence="4 5">
    <name type="scientific">Amycolatopsis methanolica 239</name>
    <dbReference type="NCBI Taxonomy" id="1068978"/>
    <lineage>
        <taxon>Bacteria</taxon>
        <taxon>Bacillati</taxon>
        <taxon>Actinomycetota</taxon>
        <taxon>Actinomycetes</taxon>
        <taxon>Pseudonocardiales</taxon>
        <taxon>Pseudonocardiaceae</taxon>
        <taxon>Amycolatopsis</taxon>
        <taxon>Amycolatopsis methanolica group</taxon>
    </lineage>
</organism>
<dbReference type="HOGENOM" id="CLU_063749_3_2_11"/>
<dbReference type="SUPFAM" id="SSF56300">
    <property type="entry name" value="Metallo-dependent phosphatases"/>
    <property type="match status" value="1"/>
</dbReference>
<proteinExistence type="inferred from homology"/>
<dbReference type="InterPro" id="IPR029052">
    <property type="entry name" value="Metallo-depent_PP-like"/>
</dbReference>
<protein>
    <recommendedName>
        <fullName evidence="2">Phosphoesterase</fullName>
        <ecNumber evidence="2">3.1.4.-</ecNumber>
    </recommendedName>
</protein>
<dbReference type="Gene3D" id="3.60.21.10">
    <property type="match status" value="1"/>
</dbReference>
<keyword evidence="5" id="KW-1185">Reference proteome</keyword>
<dbReference type="PATRIC" id="fig|1068978.7.peg.5805"/>
<dbReference type="GO" id="GO:0046872">
    <property type="term" value="F:metal ion binding"/>
    <property type="evidence" value="ECO:0007669"/>
    <property type="project" value="UniProtKB-KW"/>
</dbReference>
<dbReference type="Proteomes" id="UP000062973">
    <property type="component" value="Chromosome"/>
</dbReference>
<reference evidence="4 5" key="1">
    <citation type="submission" date="2014-07" db="EMBL/GenBank/DDBJ databases">
        <title>Whole Genome Sequence of the Amycolatopsis methanolica 239.</title>
        <authorList>
            <person name="Tang B."/>
        </authorList>
    </citation>
    <scope>NUCLEOTIDE SEQUENCE [LARGE SCALE GENOMIC DNA]</scope>
    <source>
        <strain evidence="4 5">239</strain>
    </source>
</reference>
<dbReference type="STRING" id="1068978.AMETH_5412"/>
<evidence type="ECO:0000313" key="4">
    <source>
        <dbReference type="EMBL" id="AIJ25504.1"/>
    </source>
</evidence>
<comment type="similarity">
    <text evidence="1 2">Belongs to the metallophosphoesterase superfamily. YfcE family.</text>
</comment>
<evidence type="ECO:0000259" key="3">
    <source>
        <dbReference type="Pfam" id="PF12850"/>
    </source>
</evidence>
<accession>A0A076MX55</accession>
<dbReference type="GO" id="GO:0016787">
    <property type="term" value="F:hydrolase activity"/>
    <property type="evidence" value="ECO:0007669"/>
    <property type="project" value="UniProtKB-UniRule"/>
</dbReference>
<dbReference type="EC" id="3.1.4.-" evidence="2"/>